<evidence type="ECO:0000313" key="4">
    <source>
        <dbReference type="Proteomes" id="UP000799772"/>
    </source>
</evidence>
<feature type="coiled-coil region" evidence="1">
    <location>
        <begin position="48"/>
        <end position="96"/>
    </location>
</feature>
<dbReference type="PANTHER" id="PTHR37012">
    <property type="entry name" value="B-ZIP TRANSCRIPTION FACTOR (EUROFUNG)-RELATED"/>
    <property type="match status" value="1"/>
</dbReference>
<evidence type="ECO:0008006" key="5">
    <source>
        <dbReference type="Google" id="ProtNLM"/>
    </source>
</evidence>
<protein>
    <recommendedName>
        <fullName evidence="5">BZIP domain-containing protein</fullName>
    </recommendedName>
</protein>
<dbReference type="AlphaFoldDB" id="A0A9P4IR80"/>
<dbReference type="InterPro" id="IPR046347">
    <property type="entry name" value="bZIP_sf"/>
</dbReference>
<proteinExistence type="predicted"/>
<comment type="caution">
    <text evidence="3">The sequence shown here is derived from an EMBL/GenBank/DDBJ whole genome shotgun (WGS) entry which is preliminary data.</text>
</comment>
<feature type="compositionally biased region" description="Basic and acidic residues" evidence="2">
    <location>
        <begin position="103"/>
        <end position="113"/>
    </location>
</feature>
<feature type="region of interest" description="Disordered" evidence="2">
    <location>
        <begin position="153"/>
        <end position="177"/>
    </location>
</feature>
<keyword evidence="4" id="KW-1185">Reference proteome</keyword>
<dbReference type="InterPro" id="IPR021833">
    <property type="entry name" value="DUF3425"/>
</dbReference>
<dbReference type="GO" id="GO:0003700">
    <property type="term" value="F:DNA-binding transcription factor activity"/>
    <property type="evidence" value="ECO:0007669"/>
    <property type="project" value="InterPro"/>
</dbReference>
<feature type="compositionally biased region" description="Low complexity" evidence="2">
    <location>
        <begin position="165"/>
        <end position="177"/>
    </location>
</feature>
<dbReference type="EMBL" id="ML978121">
    <property type="protein sequence ID" value="KAF2104583.1"/>
    <property type="molecule type" value="Genomic_DNA"/>
</dbReference>
<organism evidence="3 4">
    <name type="scientific">Rhizodiscina lignyota</name>
    <dbReference type="NCBI Taxonomy" id="1504668"/>
    <lineage>
        <taxon>Eukaryota</taxon>
        <taxon>Fungi</taxon>
        <taxon>Dikarya</taxon>
        <taxon>Ascomycota</taxon>
        <taxon>Pezizomycotina</taxon>
        <taxon>Dothideomycetes</taxon>
        <taxon>Pleosporomycetidae</taxon>
        <taxon>Aulographales</taxon>
        <taxon>Rhizodiscinaceae</taxon>
        <taxon>Rhizodiscina</taxon>
    </lineage>
</organism>
<feature type="compositionally biased region" description="Basic and acidic residues" evidence="2">
    <location>
        <begin position="34"/>
        <end position="45"/>
    </location>
</feature>
<dbReference type="Proteomes" id="UP000799772">
    <property type="component" value="Unassembled WGS sequence"/>
</dbReference>
<evidence type="ECO:0000256" key="1">
    <source>
        <dbReference type="SAM" id="Coils"/>
    </source>
</evidence>
<dbReference type="SUPFAM" id="SSF57959">
    <property type="entry name" value="Leucine zipper domain"/>
    <property type="match status" value="1"/>
</dbReference>
<dbReference type="Pfam" id="PF11905">
    <property type="entry name" value="DUF3425"/>
    <property type="match status" value="1"/>
</dbReference>
<keyword evidence="1" id="KW-0175">Coiled coil</keyword>
<dbReference type="CDD" id="cd14688">
    <property type="entry name" value="bZIP_YAP"/>
    <property type="match status" value="1"/>
</dbReference>
<dbReference type="OrthoDB" id="2985014at2759"/>
<sequence>MAPSGPSEDGSPKPTTGTRAMNESDLARKRARDRKAQQAMRDRNKWSLQTLTQQVAFLTHALENETRQNGALTAKVHTLENENDSLRVQNAALRLNLLGAQPGHEEGRDEEAPNSRPPWQRLPVNTSPTCLSDQILQTFVSSQRRITVANLLNDSGTGQFPPSPSSTTTSPQAAASPSPIIYPHRLNLCPLMDKSLRSDDETSNVVGDIVRSYTEIETLPKQVAVHFLMSTLLHWQLLQDEPSWAQMPVWLRPEPKQLSTPHAAWVDRIPWPRARNYLVDHPEITLDAFAAVYSSSFDITWNYDPSHVVIQSVPEPKEVFINPIYEEHIRQLKHWSIGEAVRKGFPELAKIIDGHPS</sequence>
<accession>A0A9P4IR80</accession>
<reference evidence="3" key="1">
    <citation type="journal article" date="2020" name="Stud. Mycol.">
        <title>101 Dothideomycetes genomes: a test case for predicting lifestyles and emergence of pathogens.</title>
        <authorList>
            <person name="Haridas S."/>
            <person name="Albert R."/>
            <person name="Binder M."/>
            <person name="Bloem J."/>
            <person name="Labutti K."/>
            <person name="Salamov A."/>
            <person name="Andreopoulos B."/>
            <person name="Baker S."/>
            <person name="Barry K."/>
            <person name="Bills G."/>
            <person name="Bluhm B."/>
            <person name="Cannon C."/>
            <person name="Castanera R."/>
            <person name="Culley D."/>
            <person name="Daum C."/>
            <person name="Ezra D."/>
            <person name="Gonzalez J."/>
            <person name="Henrissat B."/>
            <person name="Kuo A."/>
            <person name="Liang C."/>
            <person name="Lipzen A."/>
            <person name="Lutzoni F."/>
            <person name="Magnuson J."/>
            <person name="Mondo S."/>
            <person name="Nolan M."/>
            <person name="Ohm R."/>
            <person name="Pangilinan J."/>
            <person name="Park H.-J."/>
            <person name="Ramirez L."/>
            <person name="Alfaro M."/>
            <person name="Sun H."/>
            <person name="Tritt A."/>
            <person name="Yoshinaga Y."/>
            <person name="Zwiers L.-H."/>
            <person name="Turgeon B."/>
            <person name="Goodwin S."/>
            <person name="Spatafora J."/>
            <person name="Crous P."/>
            <person name="Grigoriev I."/>
        </authorList>
    </citation>
    <scope>NUCLEOTIDE SEQUENCE</scope>
    <source>
        <strain evidence="3">CBS 133067</strain>
    </source>
</reference>
<evidence type="ECO:0000313" key="3">
    <source>
        <dbReference type="EMBL" id="KAF2104583.1"/>
    </source>
</evidence>
<gene>
    <name evidence="3" type="ORF">NA57DRAFT_51401</name>
</gene>
<evidence type="ECO:0000256" key="2">
    <source>
        <dbReference type="SAM" id="MobiDB-lite"/>
    </source>
</evidence>
<feature type="region of interest" description="Disordered" evidence="2">
    <location>
        <begin position="1"/>
        <end position="45"/>
    </location>
</feature>
<dbReference type="PANTHER" id="PTHR37012:SF2">
    <property type="entry name" value="BZIP DOMAIN-CONTAINING PROTEIN-RELATED"/>
    <property type="match status" value="1"/>
</dbReference>
<name>A0A9P4IR80_9PEZI</name>
<feature type="region of interest" description="Disordered" evidence="2">
    <location>
        <begin position="101"/>
        <end position="123"/>
    </location>
</feature>